<dbReference type="AlphaFoldDB" id="A0A0K3A517"/>
<gene>
    <name evidence="2" type="ORF">XTPLMG728_2634</name>
</gene>
<name>A0A0K3A517_9XANT</name>
<evidence type="ECO:0000313" key="2">
    <source>
        <dbReference type="EMBL" id="CTP90615.1"/>
    </source>
</evidence>
<evidence type="ECO:0000256" key="1">
    <source>
        <dbReference type="SAM" id="MobiDB-lite"/>
    </source>
</evidence>
<evidence type="ECO:0000313" key="3">
    <source>
        <dbReference type="Proteomes" id="UP000041247"/>
    </source>
</evidence>
<organism evidence="2 3">
    <name type="scientific">Xanthomonas graminis pv. poae</name>
    <dbReference type="NCBI Taxonomy" id="227946"/>
    <lineage>
        <taxon>Bacteria</taxon>
        <taxon>Pseudomonadati</taxon>
        <taxon>Pseudomonadota</taxon>
        <taxon>Gammaproteobacteria</taxon>
        <taxon>Lysobacterales</taxon>
        <taxon>Lysobacteraceae</taxon>
        <taxon>Xanthomonas</taxon>
        <taxon>Xanthomonas translucens group</taxon>
        <taxon>Xanthomonas graminis</taxon>
    </lineage>
</organism>
<dbReference type="EMBL" id="CXOK01000085">
    <property type="protein sequence ID" value="CTP90615.1"/>
    <property type="molecule type" value="Genomic_DNA"/>
</dbReference>
<reference evidence="2 3" key="1">
    <citation type="submission" date="2015-07" db="EMBL/GenBank/DDBJ databases">
        <authorList>
            <person name="Noorani M."/>
        </authorList>
    </citation>
    <scope>NUCLEOTIDE SEQUENCE [LARGE SCALE GENOMIC DNA]</scope>
    <source>
        <strain evidence="2">LMG728</strain>
    </source>
</reference>
<accession>A0A0K3A517</accession>
<feature type="compositionally biased region" description="Gly residues" evidence="1">
    <location>
        <begin position="298"/>
        <end position="308"/>
    </location>
</feature>
<feature type="region of interest" description="Disordered" evidence="1">
    <location>
        <begin position="298"/>
        <end position="347"/>
    </location>
</feature>
<sequence>MPLTMPLRRPLAACRASSVQAAALRRPGDLRGVADADRVDVVGVDDAGAQERHLPVELQVLQAVVGDAQHAGHRVREQALVGQVVDGQQAWRAPAGPAHVGGGQRARPVVEVQQVRMPVQPGAAAGDLRGGVRQRGEAQRVVFPVAALAGHVRRTLALEQLRAQQHVHAQAIGAVGAAHGAGRQAGMGGDLADDLQRPGLAQHRRVAGDQHADVAAAAQRARQRRGHVAQAAGLDEVGHLRGHEQAGAARRRLQLDGHFGRADEASARIAVAAPRGAQHRMGIALSIGQIGEGWGRHGGSVGEGGTGHGAHEKQLPSRVHAGARRENQKSETKRMELNRHINVTPVK</sequence>
<protein>
    <submittedName>
        <fullName evidence="2">Uncharacterized protein</fullName>
    </submittedName>
</protein>
<proteinExistence type="predicted"/>
<dbReference type="Proteomes" id="UP000041247">
    <property type="component" value="Unassembled WGS sequence"/>
</dbReference>
<feature type="compositionally biased region" description="Basic and acidic residues" evidence="1">
    <location>
        <begin position="323"/>
        <end position="339"/>
    </location>
</feature>